<dbReference type="GO" id="GO:0016020">
    <property type="term" value="C:membrane"/>
    <property type="evidence" value="ECO:0007669"/>
    <property type="project" value="UniProtKB-SubCell"/>
</dbReference>
<dbReference type="eggNOG" id="KOG2533">
    <property type="taxonomic scope" value="Eukaryota"/>
</dbReference>
<evidence type="ECO:0000256" key="2">
    <source>
        <dbReference type="ARBA" id="ARBA00022448"/>
    </source>
</evidence>
<dbReference type="GeneID" id="22586892"/>
<dbReference type="EMBL" id="KN275986">
    <property type="protein sequence ID" value="EEH46245.2"/>
    <property type="molecule type" value="Genomic_DNA"/>
</dbReference>
<keyword evidence="2" id="KW-0813">Transport</keyword>
<keyword evidence="5" id="KW-0472">Membrane</keyword>
<dbReference type="KEGG" id="pbn:PADG_08687"/>
<dbReference type="Proteomes" id="UP000001628">
    <property type="component" value="Unassembled WGS sequence"/>
</dbReference>
<proteinExistence type="predicted"/>
<dbReference type="VEuPathDB" id="FungiDB:PADG_08687"/>
<evidence type="ECO:0000313" key="6">
    <source>
        <dbReference type="EMBL" id="EEH46245.2"/>
    </source>
</evidence>
<dbReference type="AlphaFoldDB" id="C1GN43"/>
<accession>C1GN43</accession>
<dbReference type="PANTHER" id="PTHR43791:SF49">
    <property type="entry name" value="TRANSPORTER, PUTATIVE (AFU_ORTHOLOGUE AFUA_4G04250)-RELATED"/>
    <property type="match status" value="1"/>
</dbReference>
<organism evidence="6 7">
    <name type="scientific">Paracoccidioides brasiliensis (strain Pb18)</name>
    <dbReference type="NCBI Taxonomy" id="502780"/>
    <lineage>
        <taxon>Eukaryota</taxon>
        <taxon>Fungi</taxon>
        <taxon>Dikarya</taxon>
        <taxon>Ascomycota</taxon>
        <taxon>Pezizomycotina</taxon>
        <taxon>Eurotiomycetes</taxon>
        <taxon>Eurotiomycetidae</taxon>
        <taxon>Onygenales</taxon>
        <taxon>Ajellomycetaceae</taxon>
        <taxon>Paracoccidioides</taxon>
    </lineage>
</organism>
<dbReference type="GO" id="GO:0022857">
    <property type="term" value="F:transmembrane transporter activity"/>
    <property type="evidence" value="ECO:0007669"/>
    <property type="project" value="TreeGrafter"/>
</dbReference>
<gene>
    <name evidence="6" type="ORF">PADG_08687</name>
</gene>
<protein>
    <submittedName>
        <fullName evidence="6">Uncharacterized protein</fullName>
    </submittedName>
</protein>
<comment type="subcellular location">
    <subcellularLocation>
        <location evidence="1">Membrane</location>
        <topology evidence="1">Multi-pass membrane protein</topology>
    </subcellularLocation>
</comment>
<dbReference type="InParanoid" id="C1GN43"/>
<keyword evidence="7" id="KW-1185">Reference proteome</keyword>
<sequence length="191" mass="20129">MPLSLSSPSIIAVLGFPDLHAQLMTASPYAAACEITVSVSNFDMFVLHQALHSSCFSESSTVEFLGSSVLTPEVYLGSYGCQIVCSSSFACVPPLLGWLSSNSQTTVATGLVIALSVSFGIPGQIAEVWVYKPDKAMEGYPTGHLVNAALLLIICVHKRMAKAVGGGGWRKENVCGLKNGPIAIHGTRQVE</sequence>
<dbReference type="HOGENOM" id="CLU_1687196_0_0_1"/>
<keyword evidence="3" id="KW-0812">Transmembrane</keyword>
<evidence type="ECO:0000256" key="1">
    <source>
        <dbReference type="ARBA" id="ARBA00004141"/>
    </source>
</evidence>
<dbReference type="PANTHER" id="PTHR43791">
    <property type="entry name" value="PERMEASE-RELATED"/>
    <property type="match status" value="1"/>
</dbReference>
<keyword evidence="4" id="KW-1133">Transmembrane helix</keyword>
<name>C1GN43_PARBD</name>
<reference evidence="6 7" key="1">
    <citation type="journal article" date="2011" name="PLoS Genet.">
        <title>Comparative genomic analysis of human fungal pathogens causing paracoccidioidomycosis.</title>
        <authorList>
            <person name="Desjardins C.A."/>
            <person name="Champion M.D."/>
            <person name="Holder J.W."/>
            <person name="Muszewska A."/>
            <person name="Goldberg J."/>
            <person name="Bailao A.M."/>
            <person name="Brigido M.M."/>
            <person name="Ferreira M.E."/>
            <person name="Garcia A.M."/>
            <person name="Grynberg M."/>
            <person name="Gujja S."/>
            <person name="Heiman D.I."/>
            <person name="Henn M.R."/>
            <person name="Kodira C.D."/>
            <person name="Leon-Narvaez H."/>
            <person name="Longo L.V."/>
            <person name="Ma L.J."/>
            <person name="Malavazi I."/>
            <person name="Matsuo A.L."/>
            <person name="Morais F.V."/>
            <person name="Pereira M."/>
            <person name="Rodriguez-Brito S."/>
            <person name="Sakthikumar S."/>
            <person name="Salem-Izacc S.M."/>
            <person name="Sykes S.M."/>
            <person name="Teixeira M.M."/>
            <person name="Vallejo M.C."/>
            <person name="Walter M.E."/>
            <person name="Yandava C."/>
            <person name="Young S."/>
            <person name="Zeng Q."/>
            <person name="Zucker J."/>
            <person name="Felipe M.S."/>
            <person name="Goldman G.H."/>
            <person name="Haas B.J."/>
            <person name="McEwen J.G."/>
            <person name="Nino-Vega G."/>
            <person name="Puccia R."/>
            <person name="San-Blas G."/>
            <person name="Soares C.M."/>
            <person name="Birren B.W."/>
            <person name="Cuomo C.A."/>
        </authorList>
    </citation>
    <scope>NUCLEOTIDE SEQUENCE [LARGE SCALE GENOMIC DNA]</scope>
    <source>
        <strain evidence="6 7">Pb18</strain>
    </source>
</reference>
<evidence type="ECO:0000256" key="5">
    <source>
        <dbReference type="ARBA" id="ARBA00023136"/>
    </source>
</evidence>
<evidence type="ECO:0000256" key="4">
    <source>
        <dbReference type="ARBA" id="ARBA00022989"/>
    </source>
</evidence>
<evidence type="ECO:0000256" key="3">
    <source>
        <dbReference type="ARBA" id="ARBA00022692"/>
    </source>
</evidence>
<evidence type="ECO:0000313" key="7">
    <source>
        <dbReference type="Proteomes" id="UP000001628"/>
    </source>
</evidence>
<dbReference type="RefSeq" id="XP_010763988.1">
    <property type="nucleotide sequence ID" value="XM_010765686.1"/>
</dbReference>